<evidence type="ECO:0000313" key="4">
    <source>
        <dbReference type="Proteomes" id="UP000034071"/>
    </source>
</evidence>
<evidence type="ECO:0000259" key="2">
    <source>
        <dbReference type="Pfam" id="PF13840"/>
    </source>
</evidence>
<dbReference type="InterPro" id="IPR045865">
    <property type="entry name" value="ACT-like_dom_sf"/>
</dbReference>
<dbReference type="PANTHER" id="PTHR39199:SF1">
    <property type="entry name" value="BLR5128 PROTEIN"/>
    <property type="match status" value="1"/>
</dbReference>
<gene>
    <name evidence="3" type="ORF">TQ33_1180</name>
</gene>
<dbReference type="Pfam" id="PF13840">
    <property type="entry name" value="ACT_7"/>
    <property type="match status" value="1"/>
</dbReference>
<feature type="domain" description="CASTOR ACT" evidence="2">
    <location>
        <begin position="70"/>
        <end position="121"/>
    </location>
</feature>
<dbReference type="Pfam" id="PF10000">
    <property type="entry name" value="ACT_3"/>
    <property type="match status" value="1"/>
</dbReference>
<dbReference type="InterPro" id="IPR027795">
    <property type="entry name" value="CASTOR_ACT_dom"/>
</dbReference>
<feature type="domain" description="DUF2241" evidence="1">
    <location>
        <begin position="3"/>
        <end position="66"/>
    </location>
</feature>
<proteinExistence type="predicted"/>
<dbReference type="HOGENOM" id="CLU_113369_0_0_6"/>
<dbReference type="KEGG" id="kge:TQ33_1180"/>
<dbReference type="Proteomes" id="UP000034071">
    <property type="component" value="Chromosome"/>
</dbReference>
<dbReference type="AlphaFoldDB" id="A0A0F6TQP3"/>
<dbReference type="RefSeq" id="WP_046561243.1">
    <property type="nucleotide sequence ID" value="NZ_CP010975.1"/>
</dbReference>
<dbReference type="OrthoDB" id="517867at2"/>
<organism evidence="3 4">
    <name type="scientific">Kangiella geojedonensis</name>
    <dbReference type="NCBI Taxonomy" id="914150"/>
    <lineage>
        <taxon>Bacteria</taxon>
        <taxon>Pseudomonadati</taxon>
        <taxon>Pseudomonadota</taxon>
        <taxon>Gammaproteobacteria</taxon>
        <taxon>Kangiellales</taxon>
        <taxon>Kangiellaceae</taxon>
        <taxon>Kangiella</taxon>
    </lineage>
</organism>
<dbReference type="InterPro" id="IPR018717">
    <property type="entry name" value="DUF2241"/>
</dbReference>
<dbReference type="SUPFAM" id="SSF55021">
    <property type="entry name" value="ACT-like"/>
    <property type="match status" value="2"/>
</dbReference>
<evidence type="ECO:0000313" key="3">
    <source>
        <dbReference type="EMBL" id="AKE52140.1"/>
    </source>
</evidence>
<evidence type="ECO:0000259" key="1">
    <source>
        <dbReference type="Pfam" id="PF10000"/>
    </source>
</evidence>
<name>A0A0F6TQP3_9GAMM</name>
<reference evidence="3 4" key="1">
    <citation type="submission" date="2015-02" db="EMBL/GenBank/DDBJ databases">
        <title>Complete genome sequence of Kangiella geojedonensis strain YCS-5T.</title>
        <authorList>
            <person name="Kim K.M."/>
        </authorList>
    </citation>
    <scope>NUCLEOTIDE SEQUENCE [LARGE SCALE GENOMIC DNA]</scope>
    <source>
        <strain evidence="3 4">YCS-5</strain>
    </source>
</reference>
<dbReference type="PANTHER" id="PTHR39199">
    <property type="entry name" value="BLR5128 PROTEIN"/>
    <property type="match status" value="1"/>
</dbReference>
<dbReference type="PATRIC" id="fig|914150.5.peg.1196"/>
<keyword evidence="4" id="KW-1185">Reference proteome</keyword>
<accession>A0A0F6TQP3</accession>
<sequence length="130" mass="14380">MAIKELSALLSDLKPTLDPEEYVFCLLEKVPVTLHPLSVFQEEEGVSIICKKQDAELHKLEFEGIYKRITLAVYSSLEAVGLTAVVSKVLTEANISANVVAAYCHDHVFVPEARAVEALELIRGLDRTNL</sequence>
<dbReference type="Gene3D" id="3.30.2130.10">
    <property type="entry name" value="VC0802-like"/>
    <property type="match status" value="1"/>
</dbReference>
<dbReference type="EMBL" id="CP010975">
    <property type="protein sequence ID" value="AKE52140.1"/>
    <property type="molecule type" value="Genomic_DNA"/>
</dbReference>
<protein>
    <submittedName>
        <fullName evidence="3">Transporter</fullName>
    </submittedName>
</protein>